<dbReference type="SMART" id="SM00448">
    <property type="entry name" value="REC"/>
    <property type="match status" value="1"/>
</dbReference>
<protein>
    <submittedName>
        <fullName evidence="8">Two component transcriptional regulator, LuxR family</fullName>
    </submittedName>
</protein>
<keyword evidence="3" id="KW-0238">DNA-binding</keyword>
<evidence type="ECO:0000259" key="6">
    <source>
        <dbReference type="PROSITE" id="PS50043"/>
    </source>
</evidence>
<dbReference type="InterPro" id="IPR058245">
    <property type="entry name" value="NreC/VraR/RcsB-like_REC"/>
</dbReference>
<sequence>MMNSESKVRSDSPHGVVTVDQARSAADAGGVISVVLVEDDAPTRDFLAASLAAGEGIRLQASVGTLAEARAALESGRPGVLVTDLKLPDGHGSDLIREVRQRMPETEIMVISVLGDEPSVMQAVRAGASGYILKDARPIDLIAAIHDLTNGRSPISASIARHIIRQTQTAPPVMAEEAPPALTPREMDILWGIAKGFTYNDIAARLGISRQTVPSHIKNIYRKLEVNSRSEAVYTAVERRIIKLSD</sequence>
<dbReference type="Pfam" id="PF00072">
    <property type="entry name" value="Response_reg"/>
    <property type="match status" value="1"/>
</dbReference>
<accession>A0A1X7HRD5</accession>
<dbReference type="GO" id="GO:0003677">
    <property type="term" value="F:DNA binding"/>
    <property type="evidence" value="ECO:0007669"/>
    <property type="project" value="UniProtKB-KW"/>
</dbReference>
<proteinExistence type="predicted"/>
<dbReference type="Pfam" id="PF00196">
    <property type="entry name" value="GerE"/>
    <property type="match status" value="1"/>
</dbReference>
<dbReference type="Proteomes" id="UP000192936">
    <property type="component" value="Unassembled WGS sequence"/>
</dbReference>
<evidence type="ECO:0000256" key="2">
    <source>
        <dbReference type="ARBA" id="ARBA00023015"/>
    </source>
</evidence>
<dbReference type="Gene3D" id="3.40.50.2300">
    <property type="match status" value="1"/>
</dbReference>
<dbReference type="PROSITE" id="PS00622">
    <property type="entry name" value="HTH_LUXR_1"/>
    <property type="match status" value="1"/>
</dbReference>
<evidence type="ECO:0000256" key="4">
    <source>
        <dbReference type="ARBA" id="ARBA00023163"/>
    </source>
</evidence>
<evidence type="ECO:0000256" key="5">
    <source>
        <dbReference type="PROSITE-ProRule" id="PRU00169"/>
    </source>
</evidence>
<gene>
    <name evidence="8" type="ORF">SAMN02982917_0211</name>
</gene>
<feature type="domain" description="Response regulatory" evidence="7">
    <location>
        <begin position="33"/>
        <end position="149"/>
    </location>
</feature>
<keyword evidence="1 5" id="KW-0597">Phosphoprotein</keyword>
<evidence type="ECO:0000313" key="8">
    <source>
        <dbReference type="EMBL" id="SMF91372.1"/>
    </source>
</evidence>
<dbReference type="GO" id="GO:0000160">
    <property type="term" value="P:phosphorelay signal transduction system"/>
    <property type="evidence" value="ECO:0007669"/>
    <property type="project" value="InterPro"/>
</dbReference>
<evidence type="ECO:0000313" key="9">
    <source>
        <dbReference type="Proteomes" id="UP000192936"/>
    </source>
</evidence>
<dbReference type="CDD" id="cd06170">
    <property type="entry name" value="LuxR_C_like"/>
    <property type="match status" value="1"/>
</dbReference>
<dbReference type="PANTHER" id="PTHR43214:SF41">
    <property type="entry name" value="NITRATE_NITRITE RESPONSE REGULATOR PROTEIN NARP"/>
    <property type="match status" value="1"/>
</dbReference>
<dbReference type="InterPro" id="IPR000792">
    <property type="entry name" value="Tscrpt_reg_LuxR_C"/>
</dbReference>
<dbReference type="InterPro" id="IPR001789">
    <property type="entry name" value="Sig_transdc_resp-reg_receiver"/>
</dbReference>
<keyword evidence="4" id="KW-0804">Transcription</keyword>
<dbReference type="InterPro" id="IPR016032">
    <property type="entry name" value="Sig_transdc_resp-reg_C-effctor"/>
</dbReference>
<dbReference type="PANTHER" id="PTHR43214">
    <property type="entry name" value="TWO-COMPONENT RESPONSE REGULATOR"/>
    <property type="match status" value="1"/>
</dbReference>
<dbReference type="STRING" id="286727.SAMN02982917_0211"/>
<feature type="domain" description="HTH luxR-type" evidence="6">
    <location>
        <begin position="175"/>
        <end position="240"/>
    </location>
</feature>
<dbReference type="CDD" id="cd17535">
    <property type="entry name" value="REC_NarL-like"/>
    <property type="match status" value="1"/>
</dbReference>
<dbReference type="PROSITE" id="PS50043">
    <property type="entry name" value="HTH_LUXR_2"/>
    <property type="match status" value="1"/>
</dbReference>
<dbReference type="InterPro" id="IPR039420">
    <property type="entry name" value="WalR-like"/>
</dbReference>
<dbReference type="EMBL" id="FXAK01000010">
    <property type="protein sequence ID" value="SMF91372.1"/>
    <property type="molecule type" value="Genomic_DNA"/>
</dbReference>
<dbReference type="InterPro" id="IPR011006">
    <property type="entry name" value="CheY-like_superfamily"/>
</dbReference>
<dbReference type="SUPFAM" id="SSF52172">
    <property type="entry name" value="CheY-like"/>
    <property type="match status" value="1"/>
</dbReference>
<feature type="modified residue" description="4-aspartylphosphate" evidence="5">
    <location>
        <position position="84"/>
    </location>
</feature>
<reference evidence="8 9" key="1">
    <citation type="submission" date="2017-04" db="EMBL/GenBank/DDBJ databases">
        <authorList>
            <person name="Afonso C.L."/>
            <person name="Miller P.J."/>
            <person name="Scott M.A."/>
            <person name="Spackman E."/>
            <person name="Goraichik I."/>
            <person name="Dimitrov K.M."/>
            <person name="Suarez D.L."/>
            <person name="Swayne D.E."/>
        </authorList>
    </citation>
    <scope>NUCLEOTIDE SEQUENCE [LARGE SCALE GENOMIC DNA]</scope>
    <source>
        <strain evidence="8 9">A2P</strain>
    </source>
</reference>
<dbReference type="PROSITE" id="PS50110">
    <property type="entry name" value="RESPONSE_REGULATORY"/>
    <property type="match status" value="1"/>
</dbReference>
<dbReference type="PRINTS" id="PR00038">
    <property type="entry name" value="HTHLUXR"/>
</dbReference>
<organism evidence="8 9">
    <name type="scientific">Azospirillum oryzae</name>
    <dbReference type="NCBI Taxonomy" id="286727"/>
    <lineage>
        <taxon>Bacteria</taxon>
        <taxon>Pseudomonadati</taxon>
        <taxon>Pseudomonadota</taxon>
        <taxon>Alphaproteobacteria</taxon>
        <taxon>Rhodospirillales</taxon>
        <taxon>Azospirillaceae</taxon>
        <taxon>Azospirillum</taxon>
    </lineage>
</organism>
<dbReference type="SUPFAM" id="SSF46894">
    <property type="entry name" value="C-terminal effector domain of the bipartite response regulators"/>
    <property type="match status" value="1"/>
</dbReference>
<dbReference type="AlphaFoldDB" id="A0A1X7HRD5"/>
<evidence type="ECO:0000259" key="7">
    <source>
        <dbReference type="PROSITE" id="PS50110"/>
    </source>
</evidence>
<evidence type="ECO:0000256" key="3">
    <source>
        <dbReference type="ARBA" id="ARBA00023125"/>
    </source>
</evidence>
<name>A0A1X7HRD5_9PROT</name>
<evidence type="ECO:0000256" key="1">
    <source>
        <dbReference type="ARBA" id="ARBA00022553"/>
    </source>
</evidence>
<dbReference type="GO" id="GO:0006355">
    <property type="term" value="P:regulation of DNA-templated transcription"/>
    <property type="evidence" value="ECO:0007669"/>
    <property type="project" value="InterPro"/>
</dbReference>
<dbReference type="SMART" id="SM00421">
    <property type="entry name" value="HTH_LUXR"/>
    <property type="match status" value="1"/>
</dbReference>
<keyword evidence="2" id="KW-0805">Transcription regulation</keyword>